<name>A0ACB8UMV3_9APHY</name>
<proteinExistence type="predicted"/>
<evidence type="ECO:0000313" key="2">
    <source>
        <dbReference type="Proteomes" id="UP001055072"/>
    </source>
</evidence>
<dbReference type="EMBL" id="MU274900">
    <property type="protein sequence ID" value="KAI0095079.1"/>
    <property type="molecule type" value="Genomic_DNA"/>
</dbReference>
<protein>
    <submittedName>
        <fullName evidence="1">Uncharacterized protein</fullName>
    </submittedName>
</protein>
<gene>
    <name evidence="1" type="ORF">BDY19DRAFT_64862</name>
</gene>
<evidence type="ECO:0000313" key="1">
    <source>
        <dbReference type="EMBL" id="KAI0095079.1"/>
    </source>
</evidence>
<sequence length="737" mass="79225">MDFNDLRHHIPDMSDTSMAAGPSEPSFQIPNAVGSSSQLLLEDDCADFLAGMESTLNTPTPPSSQEYRDDNPLTLAELTPRSSRTKVALRYTPSFRKPAIQSPLKHVAAQDLGTTIEDTLEQTSDITFQIPRIANDVTQLLSSENDLELFSIANDYSILDVNRFTSSAQPHEVLTFSQLAPAPAPKCPSSSSNLDTSAEKSSQHSVAASFAALKTQIEDLSGDNYNPDRSVHEFPSDATTSLEVPPETRKDVSPRNPVDCPEDQGPRGVGILEESSASSTRSIPLLGAPEPPVRLSGRRSTGKQTVISGGILKRSRLAGPSSTNALRSKAIGKRSGAMQGLTRKHDVSQQQKTVPANFPKATLPIRVTLKKANNISRKAVATRAASSSHRQPINIISSTVDDKSNFTSLLSSTHIFQTLAFTMPNVKKAYEDSTAVQPLRITGNETSITSTAVDRDLDQALDDAGIMTHNQVFPSDTTRFVATINDSQPKGVHYADNDLSTKPDSIELERDGSGTTSTSSLAPPPSPLRRSSKRAAPDAPEYEVQTQAKRVRSSHPPQERSDGVTQPNDGLNNSTRSEKTRPTTRVLRSSRVKNITNAHVPALTTSKSGPSVSRTAKRARTVEKPGVATRTSSRPHTVNTGVRDGRTRRAHQLTTSSSSAPDESGGAGSVALPTSSSTRSADSETTVPQELVLQRSFPFTQTTGSANLNDQYVPVNRAGSSQGHARLVSRTVVLSRF</sequence>
<keyword evidence="2" id="KW-1185">Reference proteome</keyword>
<reference evidence="1" key="1">
    <citation type="journal article" date="2021" name="Environ. Microbiol.">
        <title>Gene family expansions and transcriptome signatures uncover fungal adaptations to wood decay.</title>
        <authorList>
            <person name="Hage H."/>
            <person name="Miyauchi S."/>
            <person name="Viragh M."/>
            <person name="Drula E."/>
            <person name="Min B."/>
            <person name="Chaduli D."/>
            <person name="Navarro D."/>
            <person name="Favel A."/>
            <person name="Norest M."/>
            <person name="Lesage-Meessen L."/>
            <person name="Balint B."/>
            <person name="Merenyi Z."/>
            <person name="de Eugenio L."/>
            <person name="Morin E."/>
            <person name="Martinez A.T."/>
            <person name="Baldrian P."/>
            <person name="Stursova M."/>
            <person name="Martinez M.J."/>
            <person name="Novotny C."/>
            <person name="Magnuson J.K."/>
            <person name="Spatafora J.W."/>
            <person name="Maurice S."/>
            <person name="Pangilinan J."/>
            <person name="Andreopoulos W."/>
            <person name="LaButti K."/>
            <person name="Hundley H."/>
            <person name="Na H."/>
            <person name="Kuo A."/>
            <person name="Barry K."/>
            <person name="Lipzen A."/>
            <person name="Henrissat B."/>
            <person name="Riley R."/>
            <person name="Ahrendt S."/>
            <person name="Nagy L.G."/>
            <person name="Grigoriev I.V."/>
            <person name="Martin F."/>
            <person name="Rosso M.N."/>
        </authorList>
    </citation>
    <scope>NUCLEOTIDE SEQUENCE</scope>
    <source>
        <strain evidence="1">CBS 384.51</strain>
    </source>
</reference>
<dbReference type="Proteomes" id="UP001055072">
    <property type="component" value="Unassembled WGS sequence"/>
</dbReference>
<comment type="caution">
    <text evidence="1">The sequence shown here is derived from an EMBL/GenBank/DDBJ whole genome shotgun (WGS) entry which is preliminary data.</text>
</comment>
<organism evidence="1 2">
    <name type="scientific">Irpex rosettiformis</name>
    <dbReference type="NCBI Taxonomy" id="378272"/>
    <lineage>
        <taxon>Eukaryota</taxon>
        <taxon>Fungi</taxon>
        <taxon>Dikarya</taxon>
        <taxon>Basidiomycota</taxon>
        <taxon>Agaricomycotina</taxon>
        <taxon>Agaricomycetes</taxon>
        <taxon>Polyporales</taxon>
        <taxon>Irpicaceae</taxon>
        <taxon>Irpex</taxon>
    </lineage>
</organism>
<accession>A0ACB8UMV3</accession>